<dbReference type="AlphaFoldDB" id="A0A4Q7V617"/>
<name>A0A4Q7V617_PSEST</name>
<reference evidence="2 3" key="1">
    <citation type="submission" date="2019-02" db="EMBL/GenBank/DDBJ databases">
        <title>Sequencing the genomes of 1000 actinobacteria strains.</title>
        <authorList>
            <person name="Klenk H.-P."/>
        </authorList>
    </citation>
    <scope>NUCLEOTIDE SEQUENCE [LARGE SCALE GENOMIC DNA]</scope>
    <source>
        <strain evidence="2 3">DSM 45779</strain>
    </source>
</reference>
<protein>
    <submittedName>
        <fullName evidence="2">Uncharacterized protein</fullName>
    </submittedName>
</protein>
<dbReference type="EMBL" id="SHKL01000001">
    <property type="protein sequence ID" value="RZT89041.1"/>
    <property type="molecule type" value="Genomic_DNA"/>
</dbReference>
<evidence type="ECO:0000256" key="1">
    <source>
        <dbReference type="SAM" id="MobiDB-lite"/>
    </source>
</evidence>
<gene>
    <name evidence="2" type="ORF">EV383_5995</name>
</gene>
<dbReference type="Proteomes" id="UP000291591">
    <property type="component" value="Unassembled WGS sequence"/>
</dbReference>
<evidence type="ECO:0000313" key="3">
    <source>
        <dbReference type="Proteomes" id="UP000291591"/>
    </source>
</evidence>
<dbReference type="OrthoDB" id="3575936at2"/>
<evidence type="ECO:0000313" key="2">
    <source>
        <dbReference type="EMBL" id="RZT89041.1"/>
    </source>
</evidence>
<comment type="caution">
    <text evidence="2">The sequence shown here is derived from an EMBL/GenBank/DDBJ whole genome shotgun (WGS) entry which is preliminary data.</text>
</comment>
<feature type="region of interest" description="Disordered" evidence="1">
    <location>
        <begin position="1"/>
        <end position="26"/>
    </location>
</feature>
<feature type="compositionally biased region" description="Polar residues" evidence="1">
    <location>
        <begin position="1"/>
        <end position="14"/>
    </location>
</feature>
<dbReference type="RefSeq" id="WP_130293300.1">
    <property type="nucleotide sequence ID" value="NZ_SHKL01000001.1"/>
</dbReference>
<sequence>MSTSQKTNTGQAQNNERDERNDGLSSVMSVGVRVAGRVPTRVDLRFAGTPEQQLGLSLGTVLVYLRTYLATRTISLGWGEAAAQARSLSPVLPERRRPVMMSGPWTVSAVVRLGGMPAVTSTLLPAQPGQALPTVLRVQVGPVTWELADAAAYTSLLNAWRNAADLLAVHAGEDD</sequence>
<keyword evidence="3" id="KW-1185">Reference proteome</keyword>
<proteinExistence type="predicted"/>
<organism evidence="2 3">
    <name type="scientific">Pseudonocardia sediminis</name>
    <dbReference type="NCBI Taxonomy" id="1397368"/>
    <lineage>
        <taxon>Bacteria</taxon>
        <taxon>Bacillati</taxon>
        <taxon>Actinomycetota</taxon>
        <taxon>Actinomycetes</taxon>
        <taxon>Pseudonocardiales</taxon>
        <taxon>Pseudonocardiaceae</taxon>
        <taxon>Pseudonocardia</taxon>
    </lineage>
</organism>
<accession>A0A4Q7V617</accession>